<dbReference type="InterPro" id="IPR015330">
    <property type="entry name" value="DNA_primase/pol_bifunc_N"/>
</dbReference>
<evidence type="ECO:0000313" key="3">
    <source>
        <dbReference type="Proteomes" id="UP001500888"/>
    </source>
</evidence>
<keyword evidence="3" id="KW-1185">Reference proteome</keyword>
<accession>A0ABP7J0S5</accession>
<dbReference type="EMBL" id="BAAAZR010000031">
    <property type="protein sequence ID" value="GAA3831970.1"/>
    <property type="molecule type" value="Genomic_DNA"/>
</dbReference>
<dbReference type="Pfam" id="PF09250">
    <property type="entry name" value="Prim-Pol"/>
    <property type="match status" value="1"/>
</dbReference>
<reference evidence="3" key="1">
    <citation type="journal article" date="2019" name="Int. J. Syst. Evol. Microbiol.">
        <title>The Global Catalogue of Microorganisms (GCM) 10K type strain sequencing project: providing services to taxonomists for standard genome sequencing and annotation.</title>
        <authorList>
            <consortium name="The Broad Institute Genomics Platform"/>
            <consortium name="The Broad Institute Genome Sequencing Center for Infectious Disease"/>
            <person name="Wu L."/>
            <person name="Ma J."/>
        </authorList>
    </citation>
    <scope>NUCLEOTIDE SEQUENCE [LARGE SCALE GENOMIC DNA]</scope>
    <source>
        <strain evidence="3">JCM 16908</strain>
    </source>
</reference>
<name>A0ABP7J0S5_9ACTN</name>
<evidence type="ECO:0000313" key="2">
    <source>
        <dbReference type="EMBL" id="GAA3831970.1"/>
    </source>
</evidence>
<comment type="caution">
    <text evidence="2">The sequence shown here is derived from an EMBL/GenBank/DDBJ whole genome shotgun (WGS) entry which is preliminary data.</text>
</comment>
<sequence length="244" mass="26830">MELVARGLAVFPRAPGGRLPDRRDWQQYALHTADQVRQQWRPGDNIGVGCWTNQIVGLDLDVHDDVEGRRVLAELCVTRGWPWPDTLTVATPSGCRFPKSRARMREVDCTPAGVGVLLATGYRPGVEYLAALDGTLDGEGMPRHRGGGPWPTPGWGSSAWIGSARSPRPRCVAWALTPPTSWTDQAVRTASPPIPAWIRAGKLAMTTILRSRVRLDYRVNETASSFRCRSGPMFWTVHLPAAGQ</sequence>
<organism evidence="2 3">
    <name type="scientific">Sphaerisporangium flaviroseum</name>
    <dbReference type="NCBI Taxonomy" id="509199"/>
    <lineage>
        <taxon>Bacteria</taxon>
        <taxon>Bacillati</taxon>
        <taxon>Actinomycetota</taxon>
        <taxon>Actinomycetes</taxon>
        <taxon>Streptosporangiales</taxon>
        <taxon>Streptosporangiaceae</taxon>
        <taxon>Sphaerisporangium</taxon>
    </lineage>
</organism>
<dbReference type="SUPFAM" id="SSF56747">
    <property type="entry name" value="Prim-pol domain"/>
    <property type="match status" value="1"/>
</dbReference>
<gene>
    <name evidence="2" type="ORF">GCM10022226_61400</name>
</gene>
<protein>
    <recommendedName>
        <fullName evidence="1">DNA primase/polymerase bifunctional N-terminal domain-containing protein</fullName>
    </recommendedName>
</protein>
<dbReference type="Proteomes" id="UP001500888">
    <property type="component" value="Unassembled WGS sequence"/>
</dbReference>
<evidence type="ECO:0000259" key="1">
    <source>
        <dbReference type="Pfam" id="PF09250"/>
    </source>
</evidence>
<feature type="domain" description="DNA primase/polymerase bifunctional N-terminal" evidence="1">
    <location>
        <begin position="2"/>
        <end position="95"/>
    </location>
</feature>
<proteinExistence type="predicted"/>